<sequence>MMVLGTEYSGIVEAIGRGVTAFAIGDRVFGCDEGAFGTARRRCNSSSIAGSA</sequence>
<accession>L1L0U5</accession>
<dbReference type="InterPro" id="IPR011032">
    <property type="entry name" value="GroES-like_sf"/>
</dbReference>
<name>L1L0U5_9ACTN</name>
<comment type="caution">
    <text evidence="2">The sequence shown here is derived from an EMBL/GenBank/DDBJ whole genome shotgun (WGS) entry which is preliminary data.</text>
</comment>
<dbReference type="SUPFAM" id="SSF50129">
    <property type="entry name" value="GroES-like"/>
    <property type="match status" value="1"/>
</dbReference>
<organism evidence="2 3">
    <name type="scientific">Streptomyces ipomoeae 91-03</name>
    <dbReference type="NCBI Taxonomy" id="698759"/>
    <lineage>
        <taxon>Bacteria</taxon>
        <taxon>Bacillati</taxon>
        <taxon>Actinomycetota</taxon>
        <taxon>Actinomycetes</taxon>
        <taxon>Kitasatosporales</taxon>
        <taxon>Streptomycetaceae</taxon>
        <taxon>Streptomyces</taxon>
    </lineage>
</organism>
<evidence type="ECO:0000313" key="3">
    <source>
        <dbReference type="Proteomes" id="UP000010411"/>
    </source>
</evidence>
<dbReference type="PATRIC" id="fig|698759.3.peg.2882"/>
<dbReference type="Proteomes" id="UP000010411">
    <property type="component" value="Unassembled WGS sequence"/>
</dbReference>
<dbReference type="InterPro" id="IPR013154">
    <property type="entry name" value="ADH-like_N"/>
</dbReference>
<dbReference type="Pfam" id="PF08240">
    <property type="entry name" value="ADH_N"/>
    <property type="match status" value="1"/>
</dbReference>
<proteinExistence type="predicted"/>
<dbReference type="Gene3D" id="3.90.180.10">
    <property type="entry name" value="Medium-chain alcohol dehydrogenases, catalytic domain"/>
    <property type="match status" value="1"/>
</dbReference>
<dbReference type="AlphaFoldDB" id="L1L0U5"/>
<dbReference type="EMBL" id="AEJC01000213">
    <property type="protein sequence ID" value="EKX66527.1"/>
    <property type="molecule type" value="Genomic_DNA"/>
</dbReference>
<evidence type="ECO:0000259" key="1">
    <source>
        <dbReference type="Pfam" id="PF08240"/>
    </source>
</evidence>
<reference evidence="2 3" key="1">
    <citation type="submission" date="2012-11" db="EMBL/GenBank/DDBJ databases">
        <authorList>
            <person name="Huguet-Tapia J.C."/>
            <person name="Durkin A.S."/>
            <person name="Pettis G.S."/>
            <person name="Badger J.H."/>
        </authorList>
    </citation>
    <scope>NUCLEOTIDE SEQUENCE [LARGE SCALE GENOMIC DNA]</scope>
    <source>
        <strain evidence="2 3">91-03</strain>
    </source>
</reference>
<feature type="domain" description="Alcohol dehydrogenase-like N-terminal" evidence="1">
    <location>
        <begin position="2"/>
        <end position="35"/>
    </location>
</feature>
<gene>
    <name evidence="2" type="ORF">STRIP9103_01319</name>
</gene>
<evidence type="ECO:0000313" key="2">
    <source>
        <dbReference type="EMBL" id="EKX66527.1"/>
    </source>
</evidence>
<keyword evidence="3" id="KW-1185">Reference proteome</keyword>
<protein>
    <recommendedName>
        <fullName evidence="1">Alcohol dehydrogenase-like N-terminal domain-containing protein</fullName>
    </recommendedName>
</protein>
<dbReference type="RefSeq" id="WP_009310239.1">
    <property type="nucleotide sequence ID" value="NZ_AEJC01000213.1"/>
</dbReference>